<evidence type="ECO:0000313" key="17">
    <source>
        <dbReference type="Proteomes" id="UP000479000"/>
    </source>
</evidence>
<dbReference type="GO" id="GO:0031593">
    <property type="term" value="F:polyubiquitin modification-dependent protein binding"/>
    <property type="evidence" value="ECO:0007669"/>
    <property type="project" value="TreeGrafter"/>
</dbReference>
<feature type="region of interest" description="Disordered" evidence="14">
    <location>
        <begin position="1760"/>
        <end position="1838"/>
    </location>
</feature>
<keyword evidence="9" id="KW-0677">Repeat</keyword>
<evidence type="ECO:0000259" key="15">
    <source>
        <dbReference type="PROSITE" id="PS50053"/>
    </source>
</evidence>
<name>A0A6H5H546_9HEMI</name>
<feature type="region of interest" description="Disordered" evidence="14">
    <location>
        <begin position="1050"/>
        <end position="1140"/>
    </location>
</feature>
<dbReference type="GO" id="GO:0005634">
    <property type="term" value="C:nucleus"/>
    <property type="evidence" value="ECO:0007669"/>
    <property type="project" value="UniProtKB-SubCell"/>
</dbReference>
<keyword evidence="10" id="KW-0156">Chromatin regulator</keyword>
<dbReference type="PANTHER" id="PTHR15204">
    <property type="entry name" value="LARGE PROLINE-RICH PROTEIN BAG6"/>
    <property type="match status" value="1"/>
</dbReference>
<dbReference type="InterPro" id="IPR032675">
    <property type="entry name" value="LRR_dom_sf"/>
</dbReference>
<evidence type="ECO:0000256" key="11">
    <source>
        <dbReference type="ARBA" id="ARBA00023186"/>
    </source>
</evidence>
<keyword evidence="12" id="KW-0539">Nucleus</keyword>
<feature type="compositionally biased region" description="Low complexity" evidence="14">
    <location>
        <begin position="206"/>
        <end position="216"/>
    </location>
</feature>
<keyword evidence="7" id="KW-0433">Leucine-rich repeat</keyword>
<evidence type="ECO:0000256" key="5">
    <source>
        <dbReference type="ARBA" id="ARBA00022490"/>
    </source>
</evidence>
<feature type="compositionally biased region" description="Pro residues" evidence="14">
    <location>
        <begin position="193"/>
        <end position="205"/>
    </location>
</feature>
<evidence type="ECO:0000256" key="7">
    <source>
        <dbReference type="ARBA" id="ARBA00022614"/>
    </source>
</evidence>
<evidence type="ECO:0000256" key="14">
    <source>
        <dbReference type="SAM" id="MobiDB-lite"/>
    </source>
</evidence>
<dbReference type="SMART" id="SM00369">
    <property type="entry name" value="LRR_TYP"/>
    <property type="match status" value="12"/>
</dbReference>
<dbReference type="SUPFAM" id="SSF52058">
    <property type="entry name" value="L domain-like"/>
    <property type="match status" value="2"/>
</dbReference>
<comment type="subcellular location">
    <subcellularLocation>
        <location evidence="2">Cytoplasm</location>
        <location evidence="2">Cytosol</location>
    </subcellularLocation>
    <subcellularLocation>
        <location evidence="1">Nucleus</location>
    </subcellularLocation>
    <subcellularLocation>
        <location evidence="3">Secreted</location>
        <location evidence="3">Extracellular exosome</location>
    </subcellularLocation>
</comment>
<dbReference type="Proteomes" id="UP000479000">
    <property type="component" value="Unassembled WGS sequence"/>
</dbReference>
<dbReference type="Gene3D" id="3.80.10.10">
    <property type="entry name" value="Ribonuclease Inhibitor"/>
    <property type="match status" value="3"/>
</dbReference>
<dbReference type="FunFam" id="3.10.20.90:FF:000161">
    <property type="entry name" value="Uncharacterized protein, isoform C"/>
    <property type="match status" value="1"/>
</dbReference>
<feature type="compositionally biased region" description="Polar residues" evidence="14">
    <location>
        <begin position="559"/>
        <end position="570"/>
    </location>
</feature>
<dbReference type="Gene3D" id="3.10.20.90">
    <property type="entry name" value="Phosphatidylinositol 3-kinase Catalytic Subunit, Chain A, domain 1"/>
    <property type="match status" value="1"/>
</dbReference>
<dbReference type="GO" id="GO:0051787">
    <property type="term" value="F:misfolded protein binding"/>
    <property type="evidence" value="ECO:0007669"/>
    <property type="project" value="TreeGrafter"/>
</dbReference>
<dbReference type="GO" id="GO:0005576">
    <property type="term" value="C:extracellular region"/>
    <property type="evidence" value="ECO:0007669"/>
    <property type="project" value="UniProtKB-SubCell"/>
</dbReference>
<evidence type="ECO:0000256" key="13">
    <source>
        <dbReference type="ARBA" id="ARBA00030033"/>
    </source>
</evidence>
<evidence type="ECO:0000256" key="2">
    <source>
        <dbReference type="ARBA" id="ARBA00004514"/>
    </source>
</evidence>
<sequence>MIDLTIKTLDSRNHSFSVDDEFTVKQLKDQIAGSVNVPAESQRLIYCGRVLVDDKKLSEYNVHGKVIHLVQRPPPNAAGNDSGNSGSSEPRPSTNRRPLRATFFNQGGGFRGFEGPSGNSMYLGAMAFPADVMDAQGINLPSLRNMSQSRILPVRSFLRRARYTLQNLENPTHEESPAEESQQQQQPQQAEPIPQPHAPPQPPQAPAAAPTASATSSNPPIDFAFVAQALSDAMSRAAGDFSPPIINVEVLPDGANSTMASSEEQPTIQEEVVEEVPADGNSSADPTDGGTPPNAPEDQANASRENGRGANGSSSGPNSRYLRPGGLADLVQQMMLIQERLNPHLQRYYELLRNDAPVENAQEAQQLFNSVGELLHHMAHAYHAISDVMCDFSQPPPRALQCRPVLIHHSAVLQTGIPIQVNLGGGSQSRGTDTGTASGGTAENLSSNNNSNDETASEQNPEARPDTGRPIGSPRVSRERGRSSRWDRGPSESIDRSADEARREQSDRNDRTPPRERRFGRAFNLPGGSLEFIMDLGHGSVQIDSVEATVIPGTANAPPASSTPEENASQPGGGGSGGGSGGGLGELFNLWEAVNLLTNWASRAPTEAASATGENQPGSGQPSPPGNTANASPNNTGAGSSPGSNAQTANRLPPIVAAAMAAMTTADRASDAAAAAATAASGAGNAAASAAGADPGVQVWTSTGTQPTTSTQTRPSSRPHVHFAPNLSGIGMPSFFDPFLPCSSHHIPNSWRRSQGQQEQQGSAQPQGTSNGSAGIPGGLPRGLRLAPDVTVVLQSPSHITMEIPMAGASSLRTRLIDVIDMPAGYAEGTSLYTDMFLALARQLTLADFLDLNYRRVFLRARRHLVAFLRNRVTQGRDDMQGINRGVARFIADIRPLLDASMDEFRDEPMREDVDLRASINLVNEYFLPKMVHSILSVEDDVMCFVDFRKLWLEFFRTLLSIFNFCCLNKSHASQILVGICVRFLTAVPGMHLRLRYQVQSQVEQMLSTMSPNISSVHDFVVYRMGEAPGSAAPSAAASADLPEPSVATAAITPQPSQPPPPVMDVAPRSSTPQKACRRRSLLPTSPSWGTSSNPSPPIRPSAARIATRSDKPSVRPSAPIPTSRRTSIRIRPSSSTQNKELNFQKATGLLLVPVTQSPIANISESDRDVTRPISPLILNSYISINEINDFRRPIWAWCLGFLCFWCSVTTVEAMAPWASVHCAVRREISPCTCRMQEQSSRHTKSIAVTCEGMANFQQVITALQGKFDKNVDIVLRISHSNLDDLPQLSFQHLGLTIHQLWLNRNNLSALPESVFSGLSKTEAFGLADNALSDVPQQILRLMPRIKVLDLNGDQIVNISSTDFQGLSFIHTLSMKGNCVRLLESNSFPLPIQRLTLSSNRIPTLNGTVRRLHSLEWLWLNNNDISSLDGELPTNRPNTNLQLLAADRNKLTRPPQELRHFHALSHLYLSHNKIVSLDGALSTASHLEEVELDHNEISTLYPNDFLDLSRLEEFKLGHNKIYNLNGSLLPLKNLRTLNLTYNDIVDFNLQEIRGLRKLSLLDVSHNKIRVLSGKFGNSVELEPKVMELRMEYNELRYLYGGLTGFSGLQRVNLSHNYLERLSADDILGLDDLLILDISHNRLTTLDGTSQVVLNSLEELLASHNWMVSLETDFHGLPKLCWADFSHNRIVDVGSELADKTQCRLYGVNSTLRIYLQGNPAMCSSVALAAITRLESRNNTKVHGINECPPVTTTVAPSTTVETTTATISSTTIPTLETSSALPPQKEPKSSNLEPPLPEVESQIGVPQSEPIDEPPGTTAIPTTTTTTTITTPSTSVTTSLPDTTTLLVLTSTLPTTTSSESTIIEYYEIVKENSTELTANDLTIPVSLV</sequence>
<keyword evidence="4" id="KW-0813">Transport</keyword>
<feature type="compositionally biased region" description="Low complexity" evidence="14">
    <location>
        <begin position="77"/>
        <end position="88"/>
    </location>
</feature>
<evidence type="ECO:0000256" key="10">
    <source>
        <dbReference type="ARBA" id="ARBA00022853"/>
    </source>
</evidence>
<feature type="compositionally biased region" description="Low complexity" evidence="14">
    <location>
        <begin position="701"/>
        <end position="718"/>
    </location>
</feature>
<feature type="region of interest" description="Disordered" evidence="14">
    <location>
        <begin position="552"/>
        <end position="584"/>
    </location>
</feature>
<dbReference type="GO" id="GO:0036503">
    <property type="term" value="P:ERAD pathway"/>
    <property type="evidence" value="ECO:0007669"/>
    <property type="project" value="TreeGrafter"/>
</dbReference>
<keyword evidence="17" id="KW-1185">Reference proteome</keyword>
<feature type="region of interest" description="Disordered" evidence="14">
    <location>
        <begin position="423"/>
        <end position="523"/>
    </location>
</feature>
<dbReference type="Pfam" id="PF12057">
    <property type="entry name" value="BAG6"/>
    <property type="match status" value="1"/>
</dbReference>
<dbReference type="GO" id="GO:0006325">
    <property type="term" value="P:chromatin organization"/>
    <property type="evidence" value="ECO:0007669"/>
    <property type="project" value="UniProtKB-KW"/>
</dbReference>
<dbReference type="SMART" id="SM00213">
    <property type="entry name" value="UBQ"/>
    <property type="match status" value="1"/>
</dbReference>
<keyword evidence="11" id="KW-0143">Chaperone</keyword>
<dbReference type="CDD" id="cd01809">
    <property type="entry name" value="Ubl_BAG6"/>
    <property type="match status" value="1"/>
</dbReference>
<dbReference type="InterPro" id="IPR000626">
    <property type="entry name" value="Ubiquitin-like_dom"/>
</dbReference>
<feature type="region of interest" description="Disordered" evidence="14">
    <location>
        <begin position="747"/>
        <end position="780"/>
    </location>
</feature>
<reference evidence="16 17" key="1">
    <citation type="submission" date="2020-02" db="EMBL/GenBank/DDBJ databases">
        <authorList>
            <person name="Ferguson B K."/>
        </authorList>
    </citation>
    <scope>NUCLEOTIDE SEQUENCE [LARGE SCALE GENOMIC DNA]</scope>
</reference>
<evidence type="ECO:0000256" key="4">
    <source>
        <dbReference type="ARBA" id="ARBA00022448"/>
    </source>
</evidence>
<feature type="region of interest" description="Disordered" evidence="14">
    <location>
        <begin position="605"/>
        <end position="649"/>
    </location>
</feature>
<evidence type="ECO:0000256" key="9">
    <source>
        <dbReference type="ARBA" id="ARBA00022737"/>
    </source>
</evidence>
<dbReference type="GO" id="GO:0071818">
    <property type="term" value="C:BAT3 complex"/>
    <property type="evidence" value="ECO:0007669"/>
    <property type="project" value="TreeGrafter"/>
</dbReference>
<feature type="region of interest" description="Disordered" evidence="14">
    <location>
        <begin position="171"/>
        <end position="216"/>
    </location>
</feature>
<dbReference type="PROSITE" id="PS50053">
    <property type="entry name" value="UBIQUITIN_2"/>
    <property type="match status" value="1"/>
</dbReference>
<evidence type="ECO:0000256" key="12">
    <source>
        <dbReference type="ARBA" id="ARBA00023242"/>
    </source>
</evidence>
<feature type="region of interest" description="Disordered" evidence="14">
    <location>
        <begin position="275"/>
        <end position="324"/>
    </location>
</feature>
<dbReference type="EMBL" id="CADCXU010025611">
    <property type="protein sequence ID" value="CAB0012644.1"/>
    <property type="molecule type" value="Genomic_DNA"/>
</dbReference>
<dbReference type="InterPro" id="IPR001611">
    <property type="entry name" value="Leu-rich_rpt"/>
</dbReference>
<feature type="compositionally biased region" description="Gly residues" evidence="14">
    <location>
        <begin position="571"/>
        <end position="584"/>
    </location>
</feature>
<feature type="compositionally biased region" description="Low complexity" evidence="14">
    <location>
        <begin position="431"/>
        <end position="452"/>
    </location>
</feature>
<keyword evidence="8" id="KW-0053">Apoptosis</keyword>
<feature type="region of interest" description="Disordered" evidence="14">
    <location>
        <begin position="70"/>
        <end position="111"/>
    </location>
</feature>
<evidence type="ECO:0000256" key="8">
    <source>
        <dbReference type="ARBA" id="ARBA00022703"/>
    </source>
</evidence>
<dbReference type="Pfam" id="PF13855">
    <property type="entry name" value="LRR_8"/>
    <property type="match status" value="2"/>
</dbReference>
<dbReference type="PANTHER" id="PTHR15204:SF0">
    <property type="entry name" value="LARGE PROLINE-RICH PROTEIN BAG6"/>
    <property type="match status" value="1"/>
</dbReference>
<feature type="compositionally biased region" description="Polar residues" evidence="14">
    <location>
        <begin position="1083"/>
        <end position="1094"/>
    </location>
</feature>
<accession>A0A6H5H546</accession>
<dbReference type="PROSITE" id="PS51450">
    <property type="entry name" value="LRR"/>
    <property type="match status" value="2"/>
</dbReference>
<evidence type="ECO:0000313" key="16">
    <source>
        <dbReference type="EMBL" id="CAB0012644.1"/>
    </source>
</evidence>
<evidence type="ECO:0000256" key="3">
    <source>
        <dbReference type="ARBA" id="ARBA00004550"/>
    </source>
</evidence>
<feature type="compositionally biased region" description="Polar residues" evidence="14">
    <location>
        <begin position="627"/>
        <end position="649"/>
    </location>
</feature>
<dbReference type="Pfam" id="PF00240">
    <property type="entry name" value="ubiquitin"/>
    <property type="match status" value="1"/>
</dbReference>
<dbReference type="SUPFAM" id="SSF54236">
    <property type="entry name" value="Ubiquitin-like"/>
    <property type="match status" value="1"/>
</dbReference>
<dbReference type="GO" id="GO:0006915">
    <property type="term" value="P:apoptotic process"/>
    <property type="evidence" value="ECO:0007669"/>
    <property type="project" value="UniProtKB-KW"/>
</dbReference>
<evidence type="ECO:0000256" key="1">
    <source>
        <dbReference type="ARBA" id="ARBA00004123"/>
    </source>
</evidence>
<organism evidence="16 17">
    <name type="scientific">Nesidiocoris tenuis</name>
    <dbReference type="NCBI Taxonomy" id="355587"/>
    <lineage>
        <taxon>Eukaryota</taxon>
        <taxon>Metazoa</taxon>
        <taxon>Ecdysozoa</taxon>
        <taxon>Arthropoda</taxon>
        <taxon>Hexapoda</taxon>
        <taxon>Insecta</taxon>
        <taxon>Pterygota</taxon>
        <taxon>Neoptera</taxon>
        <taxon>Paraneoptera</taxon>
        <taxon>Hemiptera</taxon>
        <taxon>Heteroptera</taxon>
        <taxon>Panheteroptera</taxon>
        <taxon>Cimicomorpha</taxon>
        <taxon>Miridae</taxon>
        <taxon>Dicyphina</taxon>
        <taxon>Nesidiocoris</taxon>
    </lineage>
</organism>
<feature type="compositionally biased region" description="Basic and acidic residues" evidence="14">
    <location>
        <begin position="476"/>
        <end position="519"/>
    </location>
</feature>
<gene>
    <name evidence="16" type="ORF">NTEN_LOCUS17351</name>
</gene>
<dbReference type="SMART" id="SM00365">
    <property type="entry name" value="LRR_SD22"/>
    <property type="match status" value="5"/>
</dbReference>
<keyword evidence="6" id="KW-0964">Secreted</keyword>
<feature type="region of interest" description="Disordered" evidence="14">
    <location>
        <begin position="697"/>
        <end position="725"/>
    </location>
</feature>
<dbReference type="InterPro" id="IPR021925">
    <property type="entry name" value="BAG6"/>
</dbReference>
<evidence type="ECO:0000256" key="6">
    <source>
        <dbReference type="ARBA" id="ARBA00022525"/>
    </source>
</evidence>
<protein>
    <recommendedName>
        <fullName evidence="13">BCL2-associated athanogene 6</fullName>
    </recommendedName>
</protein>
<dbReference type="InterPro" id="IPR029071">
    <property type="entry name" value="Ubiquitin-like_domsf"/>
</dbReference>
<feature type="compositionally biased region" description="Low complexity" evidence="14">
    <location>
        <begin position="1121"/>
        <end position="1137"/>
    </location>
</feature>
<proteinExistence type="predicted"/>
<feature type="compositionally biased region" description="Low complexity" evidence="14">
    <location>
        <begin position="179"/>
        <end position="192"/>
    </location>
</feature>
<dbReference type="OrthoDB" id="442066at2759"/>
<feature type="compositionally biased region" description="Low complexity" evidence="14">
    <location>
        <begin position="1817"/>
        <end position="1838"/>
    </location>
</feature>
<feature type="compositionally biased region" description="Low complexity" evidence="14">
    <location>
        <begin position="755"/>
        <end position="768"/>
    </location>
</feature>
<feature type="compositionally biased region" description="Low complexity" evidence="14">
    <location>
        <begin position="1760"/>
        <end position="1774"/>
    </location>
</feature>
<keyword evidence="5" id="KW-0963">Cytoplasm</keyword>
<dbReference type="InterPro" id="IPR003591">
    <property type="entry name" value="Leu-rich_rpt_typical-subtyp"/>
</dbReference>
<feature type="domain" description="Ubiquitin-like" evidence="15">
    <location>
        <begin position="2"/>
        <end position="62"/>
    </location>
</feature>